<reference evidence="2" key="2">
    <citation type="submission" date="2021-04" db="EMBL/GenBank/DDBJ databases">
        <authorList>
            <person name="Gilroy R."/>
        </authorList>
    </citation>
    <scope>NUCLEOTIDE SEQUENCE</scope>
    <source>
        <strain evidence="2">CHK33-7979</strain>
    </source>
</reference>
<evidence type="ECO:0000256" key="1">
    <source>
        <dbReference type="SAM" id="Phobius"/>
    </source>
</evidence>
<dbReference type="Pfam" id="PF11193">
    <property type="entry name" value="DUF2812"/>
    <property type="match status" value="1"/>
</dbReference>
<organism evidence="2 3">
    <name type="scientific">Candidatus Intestinimonas merdavium</name>
    <dbReference type="NCBI Taxonomy" id="2838622"/>
    <lineage>
        <taxon>Bacteria</taxon>
        <taxon>Bacillati</taxon>
        <taxon>Bacillota</taxon>
        <taxon>Clostridia</taxon>
        <taxon>Eubacteriales</taxon>
        <taxon>Intestinimonas</taxon>
    </lineage>
</organism>
<dbReference type="InterPro" id="IPR021359">
    <property type="entry name" value="DUF2812"/>
</dbReference>
<keyword evidence="1" id="KW-0472">Membrane</keyword>
<keyword evidence="1" id="KW-1133">Transmembrane helix</keyword>
<feature type="transmembrane region" description="Helical" evidence="1">
    <location>
        <begin position="120"/>
        <end position="140"/>
    </location>
</feature>
<gene>
    <name evidence="2" type="ORF">H9826_09680</name>
</gene>
<sequence length="321" mass="36895">MKSRHVVRRLVPVDFLDLDGLELWLEAMAAKGLHLLKFRALFAQFQPGEPARVRYHAEPTMERRRDAVSNPVGELGWSYVGKIGYLALFRTADPDAPEFHTDPVTQSYTLDQLTRRLTRFVWLLLAMMAALTAFLVWARLDSSFGLVLDLVRYSSLYTGVVYLVDLALIIHFSWTVWGLCRLRRRLRAGIPHQRPLRWRHTGLVRQSYTLLLSISAFLQICSVIAYFAGVTRWDTELSTLDRPAPVLSLAELAGRDYTPEPFGYRGYEGPDLDNYVSYKRTPFSHIYEVDQSGTVNRVRCHLDQIAGLLRWDGQVCFRTNV</sequence>
<keyword evidence="1" id="KW-0812">Transmembrane</keyword>
<evidence type="ECO:0000313" key="2">
    <source>
        <dbReference type="EMBL" id="HIY74223.1"/>
    </source>
</evidence>
<feature type="transmembrane region" description="Helical" evidence="1">
    <location>
        <begin position="207"/>
        <end position="228"/>
    </location>
</feature>
<dbReference type="AlphaFoldDB" id="A0A9D1Z554"/>
<reference evidence="2" key="1">
    <citation type="journal article" date="2021" name="PeerJ">
        <title>Extensive microbial diversity within the chicken gut microbiome revealed by metagenomics and culture.</title>
        <authorList>
            <person name="Gilroy R."/>
            <person name="Ravi A."/>
            <person name="Getino M."/>
            <person name="Pursley I."/>
            <person name="Horton D.L."/>
            <person name="Alikhan N.F."/>
            <person name="Baker D."/>
            <person name="Gharbi K."/>
            <person name="Hall N."/>
            <person name="Watson M."/>
            <person name="Adriaenssens E.M."/>
            <person name="Foster-Nyarko E."/>
            <person name="Jarju S."/>
            <person name="Secka A."/>
            <person name="Antonio M."/>
            <person name="Oren A."/>
            <person name="Chaudhuri R.R."/>
            <person name="La Ragione R."/>
            <person name="Hildebrand F."/>
            <person name="Pallen M.J."/>
        </authorList>
    </citation>
    <scope>NUCLEOTIDE SEQUENCE</scope>
    <source>
        <strain evidence="2">CHK33-7979</strain>
    </source>
</reference>
<comment type="caution">
    <text evidence="2">The sequence shown here is derived from an EMBL/GenBank/DDBJ whole genome shotgun (WGS) entry which is preliminary data.</text>
</comment>
<evidence type="ECO:0000313" key="3">
    <source>
        <dbReference type="Proteomes" id="UP000886824"/>
    </source>
</evidence>
<dbReference type="Proteomes" id="UP000886824">
    <property type="component" value="Unassembled WGS sequence"/>
</dbReference>
<protein>
    <submittedName>
        <fullName evidence="2">DUF2812 domain-containing protein</fullName>
    </submittedName>
</protein>
<feature type="transmembrane region" description="Helical" evidence="1">
    <location>
        <begin position="160"/>
        <end position="180"/>
    </location>
</feature>
<proteinExistence type="predicted"/>
<name>A0A9D1Z554_9FIRM</name>
<dbReference type="EMBL" id="DXCX01000100">
    <property type="protein sequence ID" value="HIY74223.1"/>
    <property type="molecule type" value="Genomic_DNA"/>
</dbReference>
<accession>A0A9D1Z554</accession>